<dbReference type="PROSITE" id="PS51257">
    <property type="entry name" value="PROKAR_LIPOPROTEIN"/>
    <property type="match status" value="1"/>
</dbReference>
<dbReference type="Pfam" id="PF02897">
    <property type="entry name" value="Peptidase_S9_N"/>
    <property type="match status" value="1"/>
</dbReference>
<name>A0ABP7NM91_9BACT</name>
<protein>
    <recommendedName>
        <fullName evidence="3">prolyl oligopeptidase</fullName>
        <ecNumber evidence="3">3.4.21.26</ecNumber>
    </recommendedName>
</protein>
<sequence length="741" mass="82131">MRKTTLALLSLTTLAACRSSQPAQDTAAQAAETSSASDRRSGAAAPATPRLTVEYPKTRRSNQTDDYFGTSVTDPYRWLEDLDSPETKAWVTAENKVTFGYLDKIPFREQIKARLTKMWNYERYGVPQVEGSNLYFSKNDGLQNQAVLYVQQNGAEGQPDVLLDPNKFSADGTTALAGTYFSNDHRYLAYATSGGGSDWQKLKVMDLKTRKTLDDELQWVKVSGAAWAQDGFYYSRYDAPKAGQNQLSGKNEFHKVYYHQLGTPQSADKLVYEDKAMALGFRTVGTTEDERFLTLYTTDGKADGNRLAVRDLTDAKQATKFTPLIASYEHTNSVVGNVGGQLLVLTNYKAPRYRVVLIDPKKPQEASWKEVIPQSENKLESIEHVGGHLVVTYLKDASSQVKVYSETGEFQNDVELPAIGTASGFGGRRDAKSVYYSFTSFTYPTTIYRYDFATKQSTVLRAPKVDVNPADYVTTQVFYASKDGTKIPMFITHKKGLKLNGQNPTYLYAYGGFNISLTPSFSVVRMLWLENGGILAIPNLRGGGEYGEAWHQAGMTPRKQNVFDDFIAAAEYLKIQSYTDAQHLAIAGGSNGGLLVGATMTQRPDLAHVAFPAVGVMDMLRYQKFTIGWNWAPEYGTSDNFAQFQNLYKFSPLHNLKTDVAYPATMITTADHDDRVVPAHSFKYAAALQAANNGPNPQLIRVDVNAGHGAGKSTALQIQEWTDIWAFAFQNMGVNPYPTGR</sequence>
<organism evidence="11 12">
    <name type="scientific">Hymenobacter algoricola</name>
    <dbReference type="NCBI Taxonomy" id="486267"/>
    <lineage>
        <taxon>Bacteria</taxon>
        <taxon>Pseudomonadati</taxon>
        <taxon>Bacteroidota</taxon>
        <taxon>Cytophagia</taxon>
        <taxon>Cytophagales</taxon>
        <taxon>Hymenobacteraceae</taxon>
        <taxon>Hymenobacter</taxon>
    </lineage>
</organism>
<dbReference type="RefSeq" id="WP_345116861.1">
    <property type="nucleotide sequence ID" value="NZ_BAABDH010000107.1"/>
</dbReference>
<feature type="compositionally biased region" description="Low complexity" evidence="7">
    <location>
        <begin position="20"/>
        <end position="47"/>
    </location>
</feature>
<dbReference type="Gene3D" id="3.40.50.1820">
    <property type="entry name" value="alpha/beta hydrolase"/>
    <property type="match status" value="1"/>
</dbReference>
<dbReference type="SUPFAM" id="SSF53474">
    <property type="entry name" value="alpha/beta-Hydrolases"/>
    <property type="match status" value="1"/>
</dbReference>
<proteinExistence type="inferred from homology"/>
<evidence type="ECO:0000256" key="7">
    <source>
        <dbReference type="SAM" id="MobiDB-lite"/>
    </source>
</evidence>
<comment type="similarity">
    <text evidence="2">Belongs to the peptidase S9A family.</text>
</comment>
<keyword evidence="8" id="KW-0732">Signal</keyword>
<accession>A0ABP7NM91</accession>
<dbReference type="PROSITE" id="PS00708">
    <property type="entry name" value="PRO_ENDOPEP_SER"/>
    <property type="match status" value="1"/>
</dbReference>
<dbReference type="PRINTS" id="PR00862">
    <property type="entry name" value="PROLIGOPTASE"/>
</dbReference>
<evidence type="ECO:0000313" key="11">
    <source>
        <dbReference type="EMBL" id="GAA3950207.1"/>
    </source>
</evidence>
<dbReference type="InterPro" id="IPR023302">
    <property type="entry name" value="Pept_S9A_N"/>
</dbReference>
<dbReference type="Gene3D" id="2.130.10.120">
    <property type="entry name" value="Prolyl oligopeptidase, N-terminal domain"/>
    <property type="match status" value="1"/>
</dbReference>
<evidence type="ECO:0000256" key="3">
    <source>
        <dbReference type="ARBA" id="ARBA00011897"/>
    </source>
</evidence>
<dbReference type="EMBL" id="BAABDH010000107">
    <property type="protein sequence ID" value="GAA3950207.1"/>
    <property type="molecule type" value="Genomic_DNA"/>
</dbReference>
<dbReference type="InterPro" id="IPR029058">
    <property type="entry name" value="AB_hydrolase_fold"/>
</dbReference>
<evidence type="ECO:0000256" key="4">
    <source>
        <dbReference type="ARBA" id="ARBA00022670"/>
    </source>
</evidence>
<gene>
    <name evidence="11" type="ORF">GCM10022406_35100</name>
</gene>
<evidence type="ECO:0000259" key="10">
    <source>
        <dbReference type="Pfam" id="PF02897"/>
    </source>
</evidence>
<dbReference type="InterPro" id="IPR051167">
    <property type="entry name" value="Prolyl_oligopep/macrocyclase"/>
</dbReference>
<evidence type="ECO:0000256" key="6">
    <source>
        <dbReference type="ARBA" id="ARBA00022825"/>
    </source>
</evidence>
<dbReference type="Pfam" id="PF00326">
    <property type="entry name" value="Peptidase_S9"/>
    <property type="match status" value="1"/>
</dbReference>
<dbReference type="PANTHER" id="PTHR42881:SF2">
    <property type="entry name" value="PROLYL ENDOPEPTIDASE"/>
    <property type="match status" value="1"/>
</dbReference>
<dbReference type="InterPro" id="IPR001375">
    <property type="entry name" value="Peptidase_S9_cat"/>
</dbReference>
<feature type="domain" description="Peptidase S9A N-terminal" evidence="10">
    <location>
        <begin position="56"/>
        <end position="462"/>
    </location>
</feature>
<comment type="catalytic activity">
    <reaction evidence="1">
        <text>Hydrolysis of Pro-|-Xaa &gt;&gt; Ala-|-Xaa in oligopeptides.</text>
        <dbReference type="EC" id="3.4.21.26"/>
    </reaction>
</comment>
<dbReference type="SUPFAM" id="SSF50993">
    <property type="entry name" value="Peptidase/esterase 'gauge' domain"/>
    <property type="match status" value="1"/>
</dbReference>
<feature type="region of interest" description="Disordered" evidence="7">
    <location>
        <begin position="20"/>
        <end position="67"/>
    </location>
</feature>
<evidence type="ECO:0000256" key="2">
    <source>
        <dbReference type="ARBA" id="ARBA00005228"/>
    </source>
</evidence>
<feature type="domain" description="Peptidase S9 prolyl oligopeptidase catalytic" evidence="9">
    <location>
        <begin position="519"/>
        <end position="733"/>
    </location>
</feature>
<keyword evidence="12" id="KW-1185">Reference proteome</keyword>
<evidence type="ECO:0000313" key="12">
    <source>
        <dbReference type="Proteomes" id="UP001499909"/>
    </source>
</evidence>
<evidence type="ECO:0000256" key="5">
    <source>
        <dbReference type="ARBA" id="ARBA00022801"/>
    </source>
</evidence>
<keyword evidence="5" id="KW-0378">Hydrolase</keyword>
<reference evidence="12" key="1">
    <citation type="journal article" date="2019" name="Int. J. Syst. Evol. Microbiol.">
        <title>The Global Catalogue of Microorganisms (GCM) 10K type strain sequencing project: providing services to taxonomists for standard genome sequencing and annotation.</title>
        <authorList>
            <consortium name="The Broad Institute Genomics Platform"/>
            <consortium name="The Broad Institute Genome Sequencing Center for Infectious Disease"/>
            <person name="Wu L."/>
            <person name="Ma J."/>
        </authorList>
    </citation>
    <scope>NUCLEOTIDE SEQUENCE [LARGE SCALE GENOMIC DNA]</scope>
    <source>
        <strain evidence="12">JCM 17214</strain>
    </source>
</reference>
<dbReference type="InterPro" id="IPR002470">
    <property type="entry name" value="Peptidase_S9A"/>
</dbReference>
<feature type="signal peptide" evidence="8">
    <location>
        <begin position="1"/>
        <end position="23"/>
    </location>
</feature>
<dbReference type="PANTHER" id="PTHR42881">
    <property type="entry name" value="PROLYL ENDOPEPTIDASE"/>
    <property type="match status" value="1"/>
</dbReference>
<comment type="caution">
    <text evidence="11">The sequence shown here is derived from an EMBL/GenBank/DDBJ whole genome shotgun (WGS) entry which is preliminary data.</text>
</comment>
<evidence type="ECO:0000256" key="8">
    <source>
        <dbReference type="SAM" id="SignalP"/>
    </source>
</evidence>
<dbReference type="InterPro" id="IPR002471">
    <property type="entry name" value="Pept_S9_AS"/>
</dbReference>
<keyword evidence="6" id="KW-0720">Serine protease</keyword>
<feature type="chain" id="PRO_5045827936" description="prolyl oligopeptidase" evidence="8">
    <location>
        <begin position="24"/>
        <end position="741"/>
    </location>
</feature>
<dbReference type="Proteomes" id="UP001499909">
    <property type="component" value="Unassembled WGS sequence"/>
</dbReference>
<dbReference type="EC" id="3.4.21.26" evidence="3"/>
<evidence type="ECO:0000256" key="1">
    <source>
        <dbReference type="ARBA" id="ARBA00001070"/>
    </source>
</evidence>
<keyword evidence="4" id="KW-0645">Protease</keyword>
<evidence type="ECO:0000259" key="9">
    <source>
        <dbReference type="Pfam" id="PF00326"/>
    </source>
</evidence>